<dbReference type="PROSITE" id="PS51220">
    <property type="entry name" value="NIDO"/>
    <property type="match status" value="1"/>
</dbReference>
<reference evidence="6 7" key="1">
    <citation type="submission" date="2023-09" db="EMBL/GenBank/DDBJ databases">
        <authorList>
            <person name="Wang M."/>
        </authorList>
    </citation>
    <scope>NUCLEOTIDE SEQUENCE [LARGE SCALE GENOMIC DNA]</scope>
    <source>
        <strain evidence="6">GT-2023</strain>
        <tissue evidence="6">Liver</tissue>
    </source>
</reference>
<evidence type="ECO:0000313" key="7">
    <source>
        <dbReference type="Proteomes" id="UP001558613"/>
    </source>
</evidence>
<evidence type="ECO:0000256" key="4">
    <source>
        <dbReference type="SAM" id="SignalP"/>
    </source>
</evidence>
<evidence type="ECO:0000256" key="2">
    <source>
        <dbReference type="ARBA" id="ARBA00023157"/>
    </source>
</evidence>
<evidence type="ECO:0000256" key="3">
    <source>
        <dbReference type="SAM" id="MobiDB-lite"/>
    </source>
</evidence>
<dbReference type="Pfam" id="PF06119">
    <property type="entry name" value="NIDO"/>
    <property type="match status" value="1"/>
</dbReference>
<keyword evidence="2" id="KW-1015">Disulfide bond</keyword>
<feature type="domain" description="NIDO" evidence="5">
    <location>
        <begin position="394"/>
        <end position="532"/>
    </location>
</feature>
<evidence type="ECO:0000256" key="1">
    <source>
        <dbReference type="ARBA" id="ARBA00022729"/>
    </source>
</evidence>
<dbReference type="EMBL" id="JAYMGO010000012">
    <property type="protein sequence ID" value="KAL1264775.1"/>
    <property type="molecule type" value="Genomic_DNA"/>
</dbReference>
<name>A0ABR3MJI5_9TELE</name>
<dbReference type="Proteomes" id="UP001558613">
    <property type="component" value="Unassembled WGS sequence"/>
</dbReference>
<dbReference type="InterPro" id="IPR003886">
    <property type="entry name" value="NIDO_dom"/>
</dbReference>
<comment type="caution">
    <text evidence="6">The sequence shown here is derived from an EMBL/GenBank/DDBJ whole genome shotgun (WGS) entry which is preliminary data.</text>
</comment>
<dbReference type="PANTHER" id="PTHR46160">
    <property type="entry name" value="ALPHA-TECTORIN-RELATED"/>
    <property type="match status" value="1"/>
</dbReference>
<dbReference type="PANTHER" id="PTHR46160:SF9">
    <property type="entry name" value="PROTEIN PRY2-RELATED"/>
    <property type="match status" value="1"/>
</dbReference>
<feature type="signal peptide" evidence="4">
    <location>
        <begin position="1"/>
        <end position="22"/>
    </location>
</feature>
<evidence type="ECO:0000313" key="6">
    <source>
        <dbReference type="EMBL" id="KAL1264775.1"/>
    </source>
</evidence>
<dbReference type="InterPro" id="IPR052749">
    <property type="entry name" value="Alpha-tectorin"/>
</dbReference>
<keyword evidence="1 4" id="KW-0732">Signal</keyword>
<gene>
    <name evidence="6" type="ORF">QQF64_005130</name>
</gene>
<organism evidence="6 7">
    <name type="scientific">Cirrhinus molitorella</name>
    <name type="common">mud carp</name>
    <dbReference type="NCBI Taxonomy" id="172907"/>
    <lineage>
        <taxon>Eukaryota</taxon>
        <taxon>Metazoa</taxon>
        <taxon>Chordata</taxon>
        <taxon>Craniata</taxon>
        <taxon>Vertebrata</taxon>
        <taxon>Euteleostomi</taxon>
        <taxon>Actinopterygii</taxon>
        <taxon>Neopterygii</taxon>
        <taxon>Teleostei</taxon>
        <taxon>Ostariophysi</taxon>
        <taxon>Cypriniformes</taxon>
        <taxon>Cyprinidae</taxon>
        <taxon>Labeoninae</taxon>
        <taxon>Labeonini</taxon>
        <taxon>Cirrhinus</taxon>
    </lineage>
</organism>
<protein>
    <recommendedName>
        <fullName evidence="5">NIDO domain-containing protein</fullName>
    </recommendedName>
</protein>
<sequence length="591" mass="64647">MRLSPVSQHLLVIISVLSLTRAQTTTVFPSITPATTPSTTSVTVTPETTTATSATMTPATTTTSSTTPIPLATSAATTPVTTSSATATFPVITNASTLAGNTATTTTAKPLTDIPYDPCYSYTVLDDLRRATSNQLQSSYYGKETLKLLCDTYVSWVGWYRLFIRGQSVQMPDTCVDQLSCGTHAPLWLNGAHPRIEDGVVTRDVCGHWSNVCCYFRSNPIKVKACPGNYYVYEFVSPNFCYGTYCADVRNITIDNHTVTPESTLADSFTSVTCAQCEPAVIHKQNGVLMMAMPNLVFSGKCQLNIMVLGCEHKSDYTPAVFYPFSSAAGDTNNTAIEDGSSSLIQLLSPFLFFGRTYQQIYVNNNGYLTFNQPSNEYVPYSFPTQGSQDIIAGLWTDLDNRVRGVVSYQQYTSGNVLTRATQDINKHFPNLNFYASWVFVATWNKVAYYALTSTETSFQVVLISGHNYSFILMNYGDIAVTGHPVEAGYDTANSMDYFVINGSINGSLISNLSNSSNVNVPGRWAFRVDGGSGSNKEDIVGLQAKLSSFSDLTDTSNIQVVLQQIKQELVKYGLPNSVELKLRKVQKIKP</sequence>
<evidence type="ECO:0000259" key="5">
    <source>
        <dbReference type="PROSITE" id="PS51220"/>
    </source>
</evidence>
<feature type="region of interest" description="Disordered" evidence="3">
    <location>
        <begin position="34"/>
        <end position="70"/>
    </location>
</feature>
<dbReference type="Pfam" id="PF23283">
    <property type="entry name" value="D8C_UMOD"/>
    <property type="match status" value="1"/>
</dbReference>
<dbReference type="SMART" id="SM00539">
    <property type="entry name" value="NIDO"/>
    <property type="match status" value="1"/>
</dbReference>
<keyword evidence="7" id="KW-1185">Reference proteome</keyword>
<accession>A0ABR3MJI5</accession>
<proteinExistence type="predicted"/>
<feature type="chain" id="PRO_5045087814" description="NIDO domain-containing protein" evidence="4">
    <location>
        <begin position="23"/>
        <end position="591"/>
    </location>
</feature>
<dbReference type="InterPro" id="IPR057774">
    <property type="entry name" value="D8C_UMOD/GP2/OIT3-like"/>
</dbReference>